<dbReference type="Gene3D" id="1.20.5.420">
    <property type="entry name" value="Immunoglobulin FC, subunit C"/>
    <property type="match status" value="1"/>
</dbReference>
<keyword evidence="4 8" id="KW-0479">Metal-binding</keyword>
<dbReference type="Proteomes" id="UP000605144">
    <property type="component" value="Unassembled WGS sequence"/>
</dbReference>
<evidence type="ECO:0000313" key="9">
    <source>
        <dbReference type="EMBL" id="HIP16978.1"/>
    </source>
</evidence>
<dbReference type="Pfam" id="PF04032">
    <property type="entry name" value="Rpr2"/>
    <property type="match status" value="1"/>
</dbReference>
<keyword evidence="5 8" id="KW-0255">Endonuclease</keyword>
<comment type="function">
    <text evidence="8">Part of ribonuclease P, a protein complex that generates mature tRNA molecules by cleaving their 5'-ends.</text>
</comment>
<gene>
    <name evidence="8" type="primary">rnp4</name>
    <name evidence="9" type="ORF">EYG76_01560</name>
</gene>
<organism evidence="9 10">
    <name type="scientific">Methanothermococcus okinawensis</name>
    <dbReference type="NCBI Taxonomy" id="155863"/>
    <lineage>
        <taxon>Archaea</taxon>
        <taxon>Methanobacteriati</taxon>
        <taxon>Methanobacteriota</taxon>
        <taxon>Methanomada group</taxon>
        <taxon>Methanococci</taxon>
        <taxon>Methanococcales</taxon>
        <taxon>Methanococcaceae</taxon>
        <taxon>Methanothermococcus</taxon>
    </lineage>
</organism>
<dbReference type="InterPro" id="IPR016432">
    <property type="entry name" value="RNP4"/>
</dbReference>
<dbReference type="EC" id="3.1.26.5" evidence="8"/>
<dbReference type="HAMAP" id="MF_00757">
    <property type="entry name" value="RNase_P_4"/>
    <property type="match status" value="1"/>
</dbReference>
<evidence type="ECO:0000256" key="3">
    <source>
        <dbReference type="ARBA" id="ARBA00022722"/>
    </source>
</evidence>
<evidence type="ECO:0000256" key="7">
    <source>
        <dbReference type="ARBA" id="ARBA00022833"/>
    </source>
</evidence>
<comment type="catalytic activity">
    <reaction evidence="8">
        <text>Endonucleolytic cleavage of RNA, removing 5'-extranucleotides from tRNA precursor.</text>
        <dbReference type="EC" id="3.1.26.5"/>
    </reaction>
</comment>
<dbReference type="GO" id="GO:0001682">
    <property type="term" value="P:tRNA 5'-leader removal"/>
    <property type="evidence" value="ECO:0007669"/>
    <property type="project" value="UniProtKB-UniRule"/>
</dbReference>
<keyword evidence="6 8" id="KW-0378">Hydrolase</keyword>
<dbReference type="EMBL" id="DQSV01000033">
    <property type="protein sequence ID" value="HIP16978.1"/>
    <property type="molecule type" value="Genomic_DNA"/>
</dbReference>
<keyword evidence="2 8" id="KW-0819">tRNA processing</keyword>
<evidence type="ECO:0000256" key="1">
    <source>
        <dbReference type="ARBA" id="ARBA00022490"/>
    </source>
</evidence>
<dbReference type="Gene3D" id="6.20.50.20">
    <property type="match status" value="1"/>
</dbReference>
<evidence type="ECO:0000256" key="5">
    <source>
        <dbReference type="ARBA" id="ARBA00022759"/>
    </source>
</evidence>
<dbReference type="InterPro" id="IPR007175">
    <property type="entry name" value="Rpr2/Snm1/Rpp21"/>
</dbReference>
<sequence length="125" mass="15027">MKRAKKIKELALERIDILMNLAEEEFNKGNYDRMKRYIELSRKIAMKVRLPFPKKWKRRICKNCNTILIFGKNAKVRTKSDKNCPHVAIKCLNCGNIVKIPMIREKKLRRKNKLKSKHNYLHKNY</sequence>
<evidence type="ECO:0000313" key="10">
    <source>
        <dbReference type="Proteomes" id="UP000605144"/>
    </source>
</evidence>
<feature type="binding site" evidence="8">
    <location>
        <position position="91"/>
    </location>
    <ligand>
        <name>Zn(2+)</name>
        <dbReference type="ChEBI" id="CHEBI:29105"/>
    </ligand>
</feature>
<comment type="similarity">
    <text evidence="8">Belongs to the eukaryotic/archaeal RNase P protein component 4 family.</text>
</comment>
<dbReference type="GO" id="GO:0005737">
    <property type="term" value="C:cytoplasm"/>
    <property type="evidence" value="ECO:0007669"/>
    <property type="project" value="UniProtKB-SubCell"/>
</dbReference>
<keyword evidence="3 8" id="KW-0540">Nuclease</keyword>
<reference evidence="9" key="1">
    <citation type="journal article" date="2020" name="ISME J.">
        <title>Gammaproteobacteria mediating utilization of methyl-, sulfur- and petroleum organic compounds in deep ocean hydrothermal plumes.</title>
        <authorList>
            <person name="Zhou Z."/>
            <person name="Liu Y."/>
            <person name="Pan J."/>
            <person name="Cron B.R."/>
            <person name="Toner B.M."/>
            <person name="Anantharaman K."/>
            <person name="Breier J.A."/>
            <person name="Dick G.J."/>
            <person name="Li M."/>
        </authorList>
    </citation>
    <scope>NUCLEOTIDE SEQUENCE</scope>
    <source>
        <strain evidence="9">SZUA-1385</strain>
    </source>
</reference>
<keyword evidence="7 8" id="KW-0862">Zinc</keyword>
<protein>
    <recommendedName>
        <fullName evidence="8">Ribonuclease P protein component 4</fullName>
        <shortName evidence="8">RNase P component 4</shortName>
        <ecNumber evidence="8">3.1.26.5</ecNumber>
    </recommendedName>
    <alternativeName>
        <fullName evidence="8">Rpp21</fullName>
    </alternativeName>
</protein>
<keyword evidence="1 8" id="KW-0963">Cytoplasm</keyword>
<feature type="binding site" evidence="8">
    <location>
        <position position="94"/>
    </location>
    <ligand>
        <name>Zn(2+)</name>
        <dbReference type="ChEBI" id="CHEBI:29105"/>
    </ligand>
</feature>
<dbReference type="PANTHER" id="PTHR14742:SF0">
    <property type="entry name" value="RIBONUCLEASE P PROTEIN SUBUNIT P21"/>
    <property type="match status" value="1"/>
</dbReference>
<comment type="subunit">
    <text evidence="8">Consists of a catalytic RNA component and at least 4-5 protein subunits.</text>
</comment>
<comment type="caution">
    <text evidence="9">The sequence shown here is derived from an EMBL/GenBank/DDBJ whole genome shotgun (WGS) entry which is preliminary data.</text>
</comment>
<dbReference type="AlphaFoldDB" id="A0A832YRQ3"/>
<comment type="cofactor">
    <cofactor evidence="8">
        <name>Zn(2+)</name>
        <dbReference type="ChEBI" id="CHEBI:29105"/>
    </cofactor>
    <text evidence="8">Binds 1 zinc ion per subunit.</text>
</comment>
<name>A0A832YRQ3_9EURY</name>
<evidence type="ECO:0000256" key="6">
    <source>
        <dbReference type="ARBA" id="ARBA00022801"/>
    </source>
</evidence>
<evidence type="ECO:0000256" key="4">
    <source>
        <dbReference type="ARBA" id="ARBA00022723"/>
    </source>
</evidence>
<accession>A0A832YRQ3</accession>
<feature type="binding site" evidence="8">
    <location>
        <position position="61"/>
    </location>
    <ligand>
        <name>Zn(2+)</name>
        <dbReference type="ChEBI" id="CHEBI:29105"/>
    </ligand>
</feature>
<feature type="binding site" evidence="8">
    <location>
        <position position="64"/>
    </location>
    <ligand>
        <name>Zn(2+)</name>
        <dbReference type="ChEBI" id="CHEBI:29105"/>
    </ligand>
</feature>
<dbReference type="GO" id="GO:0004526">
    <property type="term" value="F:ribonuclease P activity"/>
    <property type="evidence" value="ECO:0007669"/>
    <property type="project" value="UniProtKB-UniRule"/>
</dbReference>
<dbReference type="PANTHER" id="PTHR14742">
    <property type="entry name" value="RIBONUCLEASE P SUBUNIT P21"/>
    <property type="match status" value="1"/>
</dbReference>
<comment type="subcellular location">
    <subcellularLocation>
        <location evidence="8">Cytoplasm</location>
    </subcellularLocation>
</comment>
<dbReference type="PIRSF" id="PIRSF004878">
    <property type="entry name" value="RNase_P_4"/>
    <property type="match status" value="1"/>
</dbReference>
<dbReference type="GO" id="GO:0030677">
    <property type="term" value="C:ribonuclease P complex"/>
    <property type="evidence" value="ECO:0007669"/>
    <property type="project" value="UniProtKB-UniRule"/>
</dbReference>
<dbReference type="GO" id="GO:0008270">
    <property type="term" value="F:zinc ion binding"/>
    <property type="evidence" value="ECO:0007669"/>
    <property type="project" value="UniProtKB-UniRule"/>
</dbReference>
<proteinExistence type="inferred from homology"/>
<evidence type="ECO:0000256" key="8">
    <source>
        <dbReference type="HAMAP-Rule" id="MF_00757"/>
    </source>
</evidence>
<evidence type="ECO:0000256" key="2">
    <source>
        <dbReference type="ARBA" id="ARBA00022694"/>
    </source>
</evidence>